<dbReference type="PANTHER" id="PTHR30537:SF5">
    <property type="entry name" value="HTH-TYPE TRANSCRIPTIONAL ACTIVATOR TTDR-RELATED"/>
    <property type="match status" value="1"/>
</dbReference>
<dbReference type="PROSITE" id="PS50931">
    <property type="entry name" value="HTH_LYSR"/>
    <property type="match status" value="1"/>
</dbReference>
<dbReference type="InterPro" id="IPR036388">
    <property type="entry name" value="WH-like_DNA-bd_sf"/>
</dbReference>
<dbReference type="GO" id="GO:0003700">
    <property type="term" value="F:DNA-binding transcription factor activity"/>
    <property type="evidence" value="ECO:0007669"/>
    <property type="project" value="InterPro"/>
</dbReference>
<dbReference type="Pfam" id="PF00126">
    <property type="entry name" value="HTH_1"/>
    <property type="match status" value="1"/>
</dbReference>
<dbReference type="InterPro" id="IPR000847">
    <property type="entry name" value="LysR_HTH_N"/>
</dbReference>
<accession>B4Y337</accession>
<dbReference type="AlphaFoldDB" id="B4Y337"/>
<dbReference type="FunFam" id="1.10.10.10:FF:000001">
    <property type="entry name" value="LysR family transcriptional regulator"/>
    <property type="match status" value="1"/>
</dbReference>
<dbReference type="InterPro" id="IPR036390">
    <property type="entry name" value="WH_DNA-bd_sf"/>
</dbReference>
<dbReference type="GO" id="GO:0043565">
    <property type="term" value="F:sequence-specific DNA binding"/>
    <property type="evidence" value="ECO:0007669"/>
    <property type="project" value="TreeGrafter"/>
</dbReference>
<reference evidence="6" key="1">
    <citation type="journal article" date="2008" name="J. Bacteriol.">
        <title>The evolution of class 1 integrons and the rise of antibiotic resistance.</title>
        <authorList>
            <person name="Gillings M."/>
            <person name="Boucher Y."/>
            <person name="Labbate M."/>
            <person name="Holmes A."/>
            <person name="Krishnan S."/>
            <person name="Holley M."/>
            <person name="Stokes H.W."/>
        </authorList>
    </citation>
    <scope>NUCLEOTIDE SEQUENCE</scope>
</reference>
<evidence type="ECO:0000259" key="5">
    <source>
        <dbReference type="PROSITE" id="PS50931"/>
    </source>
</evidence>
<evidence type="ECO:0000313" key="6">
    <source>
        <dbReference type="EMBL" id="ACB13013.1"/>
    </source>
</evidence>
<dbReference type="GO" id="GO:0006351">
    <property type="term" value="P:DNA-templated transcription"/>
    <property type="evidence" value="ECO:0007669"/>
    <property type="project" value="TreeGrafter"/>
</dbReference>
<keyword evidence="3" id="KW-0238">DNA-binding</keyword>
<dbReference type="InterPro" id="IPR058163">
    <property type="entry name" value="LysR-type_TF_proteobact-type"/>
</dbReference>
<evidence type="ECO:0000256" key="3">
    <source>
        <dbReference type="ARBA" id="ARBA00023125"/>
    </source>
</evidence>
<evidence type="ECO:0000256" key="1">
    <source>
        <dbReference type="ARBA" id="ARBA00009437"/>
    </source>
</evidence>
<protein>
    <submittedName>
        <fullName evidence="6">Putative LysR family transcriptional regulator</fullName>
    </submittedName>
</protein>
<dbReference type="Gene3D" id="1.10.10.10">
    <property type="entry name" value="Winged helix-like DNA-binding domain superfamily/Winged helix DNA-binding domain"/>
    <property type="match status" value="1"/>
</dbReference>
<organism evidence="6">
    <name type="scientific">Hydrogenophaga sp. PL2G6</name>
    <dbReference type="NCBI Taxonomy" id="503997"/>
    <lineage>
        <taxon>Bacteria</taxon>
        <taxon>Pseudomonadati</taxon>
        <taxon>Pseudomonadota</taxon>
        <taxon>Betaproteobacteria</taxon>
        <taxon>Burkholderiales</taxon>
        <taxon>Comamonadaceae</taxon>
        <taxon>Hydrogenophaga</taxon>
    </lineage>
</organism>
<dbReference type="PANTHER" id="PTHR30537">
    <property type="entry name" value="HTH-TYPE TRANSCRIPTIONAL REGULATOR"/>
    <property type="match status" value="1"/>
</dbReference>
<evidence type="ECO:0000256" key="4">
    <source>
        <dbReference type="ARBA" id="ARBA00023163"/>
    </source>
</evidence>
<dbReference type="SUPFAM" id="SSF46785">
    <property type="entry name" value="Winged helix' DNA-binding domain"/>
    <property type="match status" value="1"/>
</dbReference>
<dbReference type="FunFam" id="3.40.190.290:FF:000001">
    <property type="entry name" value="Transcriptional regulator, LysR family"/>
    <property type="match status" value="1"/>
</dbReference>
<comment type="similarity">
    <text evidence="1">Belongs to the LysR transcriptional regulatory family.</text>
</comment>
<keyword evidence="2" id="KW-0805">Transcription regulation</keyword>
<dbReference type="Pfam" id="PF03466">
    <property type="entry name" value="LysR_substrate"/>
    <property type="match status" value="1"/>
</dbReference>
<sequence>MDKLRAMATFVRIVDGGSLTAAADAAGTSLTSVVRSLAALEKSLGTRLLNRTTRRLSLTSEGRDYAERCRQILAAVDEADAALSEQRSTLSGRLALTAPVTFGRMHVAPLAASFLKQHPDLSVELLLLDRVVDLLEEGLDVAVRIGTLPDSSLVAVPLGTVRRVCCASPAYLRRHGTPKEPRDLLKHRCIGFKGHGASADWRFQVAGRELKVPVRPVFVTNQVEAAMDAGIAGLGCVSLLSYQARTGLESGALKAVLRGFEVDPLPVNILYRPDRLMSTRVRALVDWLIPSLREALASDGAG</sequence>
<evidence type="ECO:0000256" key="2">
    <source>
        <dbReference type="ARBA" id="ARBA00023015"/>
    </source>
</evidence>
<dbReference type="EMBL" id="EU327989">
    <property type="protein sequence ID" value="ACB13013.1"/>
    <property type="molecule type" value="Genomic_DNA"/>
</dbReference>
<feature type="domain" description="HTH lysR-type" evidence="5">
    <location>
        <begin position="1"/>
        <end position="59"/>
    </location>
</feature>
<dbReference type="InterPro" id="IPR005119">
    <property type="entry name" value="LysR_subst-bd"/>
</dbReference>
<dbReference type="Gene3D" id="3.40.190.290">
    <property type="match status" value="1"/>
</dbReference>
<keyword evidence="4" id="KW-0804">Transcription</keyword>
<proteinExistence type="inferred from homology"/>
<dbReference type="CDD" id="cd08471">
    <property type="entry name" value="PBP2_CrgA_like_2"/>
    <property type="match status" value="1"/>
</dbReference>
<name>B4Y337_9BURK</name>
<dbReference type="SUPFAM" id="SSF53850">
    <property type="entry name" value="Periplasmic binding protein-like II"/>
    <property type="match status" value="1"/>
</dbReference>